<dbReference type="EMBL" id="ACHJ01000170">
    <property type="protein sequence ID" value="EEI15916.1"/>
    <property type="molecule type" value="Genomic_DNA"/>
</dbReference>
<evidence type="ECO:0000256" key="7">
    <source>
        <dbReference type="SAM" id="MobiDB-lite"/>
    </source>
</evidence>
<keyword evidence="11" id="KW-1185">Reference proteome</keyword>
<evidence type="ECO:0000256" key="8">
    <source>
        <dbReference type="SAM" id="Phobius"/>
    </source>
</evidence>
<dbReference type="PANTHER" id="PTHR30506">
    <property type="entry name" value="INNER MEMBRANE PROTEIN"/>
    <property type="match status" value="1"/>
</dbReference>
<evidence type="ECO:0000256" key="3">
    <source>
        <dbReference type="ARBA" id="ARBA00022475"/>
    </source>
</evidence>
<feature type="transmembrane region" description="Helical" evidence="8">
    <location>
        <begin position="122"/>
        <end position="143"/>
    </location>
</feature>
<comment type="subcellular location">
    <subcellularLocation>
        <location evidence="1">Cell membrane</location>
        <topology evidence="1">Multi-pass membrane protein</topology>
    </subcellularLocation>
</comment>
<sequence length="317" mass="34510">MLGVSMPELLTTLFVIGIIAESMTAAVAAGRVRLDLFGVITLGALTALGGSTVRDVILGNYPLTWVDEPRFLLATVIASVVTVRINWLMYQLRKFFLVADAVGLAAFVVLGVQTALSLGHGFIIAAVAAVTTGVSGGVMRDILSGRVPLVFREELYASIAVLGTVVYMGLMTVGLPEWIVTIVSVIFVFVTRLLSLRFRWSLPIFDYDEERAAQIDPRDELATFVRNRGRKIPGARRVYRKVRMVAEQAPVRHKRKGNSKGLADKPRGARNHPGGAKGKCGQDSGERDRPRVGCGSWNYVAADLHRLGQRRVGKSGH</sequence>
<keyword evidence="3" id="KW-1003">Cell membrane</keyword>
<dbReference type="eggNOG" id="COG2860">
    <property type="taxonomic scope" value="Bacteria"/>
</dbReference>
<feature type="transmembrane region" description="Helical" evidence="8">
    <location>
        <begin position="71"/>
        <end position="88"/>
    </location>
</feature>
<keyword evidence="5 8" id="KW-1133">Transmembrane helix</keyword>
<evidence type="ECO:0000256" key="2">
    <source>
        <dbReference type="ARBA" id="ARBA00008193"/>
    </source>
</evidence>
<dbReference type="GO" id="GO:0005886">
    <property type="term" value="C:plasma membrane"/>
    <property type="evidence" value="ECO:0007669"/>
    <property type="project" value="UniProtKB-SubCell"/>
</dbReference>
<organism evidence="10 11">
    <name type="scientific">Corynebacterium lipophiloflavum (strain ATCC 700352 / DSM 44291 / CCUG 37336 / JCM 10383 / DMMZ 1944)</name>
    <dbReference type="NCBI Taxonomy" id="525263"/>
    <lineage>
        <taxon>Bacteria</taxon>
        <taxon>Bacillati</taxon>
        <taxon>Actinomycetota</taxon>
        <taxon>Actinomycetes</taxon>
        <taxon>Mycobacteriales</taxon>
        <taxon>Corynebacteriaceae</taxon>
        <taxon>Corynebacterium</taxon>
    </lineage>
</organism>
<dbReference type="PANTHER" id="PTHR30506:SF3">
    <property type="entry name" value="UPF0126 INNER MEMBRANE PROTEIN YADS-RELATED"/>
    <property type="match status" value="1"/>
</dbReference>
<feature type="transmembrane region" description="Helical" evidence="8">
    <location>
        <begin position="95"/>
        <end position="116"/>
    </location>
</feature>
<evidence type="ECO:0000256" key="6">
    <source>
        <dbReference type="ARBA" id="ARBA00023136"/>
    </source>
</evidence>
<reference evidence="10" key="1">
    <citation type="submission" date="2009-01" db="EMBL/GenBank/DDBJ databases">
        <authorList>
            <person name="Qin X."/>
            <person name="Bachman B."/>
            <person name="Battles P."/>
            <person name="Bell A."/>
            <person name="Bess C."/>
            <person name="Bickham C."/>
            <person name="Chaboub L."/>
            <person name="Chen D."/>
            <person name="Coyle M."/>
            <person name="Deiros D.R."/>
            <person name="Dinh H."/>
            <person name="Forbes L."/>
            <person name="Fowler G."/>
            <person name="Francisco L."/>
            <person name="Fu Q."/>
            <person name="Gubbala S."/>
            <person name="Hale W."/>
            <person name="Han Y."/>
            <person name="Hemphill L."/>
            <person name="Highlander S.K."/>
            <person name="Hirani K."/>
            <person name="Hogues M."/>
            <person name="Jackson L."/>
            <person name="Jakkamsetti A."/>
            <person name="Javaid M."/>
            <person name="Jiang H."/>
            <person name="Korchina V."/>
            <person name="Kovar C."/>
            <person name="Lara F."/>
            <person name="Lee S."/>
            <person name="Mata R."/>
            <person name="Mathew T."/>
            <person name="Moen C."/>
            <person name="Morales K."/>
            <person name="Munidasa M."/>
            <person name="Nazareth L."/>
            <person name="Ngo R."/>
            <person name="Nguyen L."/>
            <person name="Okwuonu G."/>
            <person name="Ongeri F."/>
            <person name="Patil S."/>
            <person name="Petrosino J."/>
            <person name="Pham C."/>
            <person name="Pham P."/>
            <person name="Pu L.-L."/>
            <person name="Puazo M."/>
            <person name="Raj R."/>
            <person name="Reid J."/>
            <person name="Rouhana J."/>
            <person name="Saada N."/>
            <person name="Shang Y."/>
            <person name="Simmons D."/>
            <person name="Thornton R."/>
            <person name="Warren J."/>
            <person name="Weissenberger G."/>
            <person name="Zhang J."/>
            <person name="Zhang L."/>
            <person name="Zhou C."/>
            <person name="Zhu D."/>
            <person name="Muzny D."/>
            <person name="Worley K."/>
            <person name="Gibbs R."/>
        </authorList>
    </citation>
    <scope>NUCLEOTIDE SEQUENCE [LARGE SCALE GENOMIC DNA]</scope>
    <source>
        <strain evidence="10">DSM 44291</strain>
    </source>
</reference>
<keyword evidence="4 8" id="KW-0812">Transmembrane</keyword>
<dbReference type="OrthoDB" id="9791874at2"/>
<keyword evidence="6 8" id="KW-0472">Membrane</keyword>
<feature type="domain" description="Glycine transporter" evidence="9">
    <location>
        <begin position="98"/>
        <end position="170"/>
    </location>
</feature>
<evidence type="ECO:0000313" key="10">
    <source>
        <dbReference type="EMBL" id="EEI15916.1"/>
    </source>
</evidence>
<feature type="transmembrane region" description="Helical" evidence="8">
    <location>
        <begin position="155"/>
        <end position="172"/>
    </location>
</feature>
<comment type="caution">
    <text evidence="10">The sequence shown here is derived from an EMBL/GenBank/DDBJ whole genome shotgun (WGS) entry which is preliminary data.</text>
</comment>
<accession>C0XUY0</accession>
<evidence type="ECO:0000313" key="11">
    <source>
        <dbReference type="Proteomes" id="UP000006196"/>
    </source>
</evidence>
<dbReference type="STRING" id="525263.HMPREF0298_2250"/>
<protein>
    <recommendedName>
        <fullName evidence="9">Glycine transporter domain-containing protein</fullName>
    </recommendedName>
</protein>
<feature type="domain" description="Glycine transporter" evidence="9">
    <location>
        <begin position="13"/>
        <end position="83"/>
    </location>
</feature>
<comment type="similarity">
    <text evidence="2">Belongs to the UPF0126 family.</text>
</comment>
<evidence type="ECO:0000256" key="5">
    <source>
        <dbReference type="ARBA" id="ARBA00022989"/>
    </source>
</evidence>
<name>C0XUY0_CORLD</name>
<evidence type="ECO:0000256" key="1">
    <source>
        <dbReference type="ARBA" id="ARBA00004651"/>
    </source>
</evidence>
<proteinExistence type="inferred from homology"/>
<evidence type="ECO:0000256" key="4">
    <source>
        <dbReference type="ARBA" id="ARBA00022692"/>
    </source>
</evidence>
<dbReference type="AlphaFoldDB" id="C0XUY0"/>
<dbReference type="Proteomes" id="UP000006196">
    <property type="component" value="Unassembled WGS sequence"/>
</dbReference>
<dbReference type="InterPro" id="IPR005115">
    <property type="entry name" value="Gly_transporter"/>
</dbReference>
<dbReference type="HOGENOM" id="CLU_064906_2_0_11"/>
<feature type="region of interest" description="Disordered" evidence="7">
    <location>
        <begin position="249"/>
        <end position="292"/>
    </location>
</feature>
<evidence type="ECO:0000259" key="9">
    <source>
        <dbReference type="Pfam" id="PF03458"/>
    </source>
</evidence>
<dbReference type="Pfam" id="PF03458">
    <property type="entry name" value="Gly_transporter"/>
    <property type="match status" value="2"/>
</dbReference>
<gene>
    <name evidence="10" type="ORF">HMPREF0298_2250</name>
</gene>
<feature type="transmembrane region" description="Helical" evidence="8">
    <location>
        <begin position="178"/>
        <end position="195"/>
    </location>
</feature>